<sequence>MHVAVGSLNPVKKAAVEQAFSSEYDELGSELIVEPVDVDSGVSEQPIGHTVTKTGAITRAKQAHVETTAGLGVGLEGGVARYGDDEQLYLIMWAAVTDGEQVGTATGPSMELPKSIAQQVTQGQELGPVMDATLGTTDIATAQGAAGVFTNGRVDRTDALATAVAGALGPFVCSLYE</sequence>
<feature type="domain" description="Non-canonical purine NTP phosphatase/PRRC1" evidence="11">
    <location>
        <begin position="6"/>
        <end position="172"/>
    </location>
</feature>
<keyword evidence="13" id="KW-1185">Reference proteome</keyword>
<accession>A0AAE3FVP1</accession>
<dbReference type="SUPFAM" id="SSF52972">
    <property type="entry name" value="ITPase-like"/>
    <property type="match status" value="1"/>
</dbReference>
<keyword evidence="6 10" id="KW-0546">Nucleotide metabolism</keyword>
<comment type="subunit">
    <text evidence="10">Homodimer.</text>
</comment>
<dbReference type="InterPro" id="IPR050299">
    <property type="entry name" value="YjjX_NTPase"/>
</dbReference>
<comment type="cofactor">
    <cofactor evidence="1">
        <name>Mn(2+)</name>
        <dbReference type="ChEBI" id="CHEBI:29035"/>
    </cofactor>
</comment>
<keyword evidence="5 10" id="KW-0460">Magnesium</keyword>
<dbReference type="PANTHER" id="PTHR34699">
    <property type="match status" value="1"/>
</dbReference>
<dbReference type="InterPro" id="IPR026533">
    <property type="entry name" value="NTPase/PRRC1"/>
</dbReference>
<dbReference type="GO" id="GO:0009117">
    <property type="term" value="P:nucleotide metabolic process"/>
    <property type="evidence" value="ECO:0007669"/>
    <property type="project" value="UniProtKB-KW"/>
</dbReference>
<dbReference type="Proteomes" id="UP001203207">
    <property type="component" value="Unassembled WGS sequence"/>
</dbReference>
<dbReference type="Pfam" id="PF01931">
    <property type="entry name" value="NTPase_I-T"/>
    <property type="match status" value="1"/>
</dbReference>
<proteinExistence type="inferred from homology"/>
<comment type="catalytic activity">
    <reaction evidence="9 10">
        <text>XTP + H2O = XDP + phosphate + H(+)</text>
        <dbReference type="Rhea" id="RHEA:28406"/>
        <dbReference type="ChEBI" id="CHEBI:15377"/>
        <dbReference type="ChEBI" id="CHEBI:15378"/>
        <dbReference type="ChEBI" id="CHEBI:43474"/>
        <dbReference type="ChEBI" id="CHEBI:59884"/>
        <dbReference type="ChEBI" id="CHEBI:61314"/>
        <dbReference type="EC" id="3.6.1.73"/>
    </reaction>
</comment>
<comment type="similarity">
    <text evidence="10">Belongs to the YjjX NTPase family.</text>
</comment>
<dbReference type="GO" id="GO:0046872">
    <property type="term" value="F:metal ion binding"/>
    <property type="evidence" value="ECO:0007669"/>
    <property type="project" value="UniProtKB-KW"/>
</dbReference>
<dbReference type="RefSeq" id="WP_174652979.1">
    <property type="nucleotide sequence ID" value="NZ_JAKRVX010000001.1"/>
</dbReference>
<dbReference type="GO" id="GO:0103023">
    <property type="term" value="F:ITPase activity"/>
    <property type="evidence" value="ECO:0007669"/>
    <property type="project" value="UniProtKB-EC"/>
</dbReference>
<dbReference type="InterPro" id="IPR002786">
    <property type="entry name" value="Non_canon_purine_NTPase"/>
</dbReference>
<dbReference type="EMBL" id="JAKRVX010000001">
    <property type="protein sequence ID" value="MCL9815479.1"/>
    <property type="molecule type" value="Genomic_DNA"/>
</dbReference>
<evidence type="ECO:0000256" key="9">
    <source>
        <dbReference type="ARBA" id="ARBA00048781"/>
    </source>
</evidence>
<reference evidence="12" key="1">
    <citation type="journal article" date="2022" name="Syst. Appl. Microbiol.">
        <title>Natronocalculus amylovorans gen. nov., sp. nov., and Natranaeroarchaeum aerophilus sp. nov., dominant culturable amylolytic natronoarchaea from hypersaline soda lakes in southwestern Siberia.</title>
        <authorList>
            <person name="Sorokin D.Y."/>
            <person name="Elcheninov A.G."/>
            <person name="Khizhniak T.V."/>
            <person name="Koenen M."/>
            <person name="Bale N.J."/>
            <person name="Damste J.S.S."/>
            <person name="Kublanov I.V."/>
        </authorList>
    </citation>
    <scope>NUCLEOTIDE SEQUENCE</scope>
    <source>
        <strain evidence="12">AArc-St2</strain>
    </source>
</reference>
<evidence type="ECO:0000256" key="4">
    <source>
        <dbReference type="ARBA" id="ARBA00022801"/>
    </source>
</evidence>
<evidence type="ECO:0000313" key="13">
    <source>
        <dbReference type="Proteomes" id="UP001203207"/>
    </source>
</evidence>
<evidence type="ECO:0000256" key="8">
    <source>
        <dbReference type="ARBA" id="ARBA00048174"/>
    </source>
</evidence>
<dbReference type="NCBIfam" id="TIGR00258">
    <property type="entry name" value="inosine/xanthosine triphosphatase"/>
    <property type="match status" value="1"/>
</dbReference>
<dbReference type="InterPro" id="IPR029001">
    <property type="entry name" value="ITPase-like_fam"/>
</dbReference>
<name>A0AAE3FVP1_9EURY</name>
<comment type="caution">
    <text evidence="10">Lacks conserved residue(s) required for the propagation of feature annotation.</text>
</comment>
<evidence type="ECO:0000313" key="12">
    <source>
        <dbReference type="EMBL" id="MCL9815479.1"/>
    </source>
</evidence>
<reference evidence="12" key="2">
    <citation type="submission" date="2022-02" db="EMBL/GenBank/DDBJ databases">
        <authorList>
            <person name="Elcheninov A.G."/>
            <person name="Sorokin D.Y."/>
            <person name="Kublanov I.V."/>
        </authorList>
    </citation>
    <scope>NUCLEOTIDE SEQUENCE</scope>
    <source>
        <strain evidence="12">AArc-St2</strain>
    </source>
</reference>
<protein>
    <recommendedName>
        <fullName evidence="10">Probable inosine/xanthosine triphosphatase</fullName>
        <shortName evidence="10">ITPase/XTPase</shortName>
        <ecNumber evidence="10">3.6.1.73</ecNumber>
    </recommendedName>
    <alternativeName>
        <fullName evidence="10">Non-canonical purine NTP phosphatase</fullName>
    </alternativeName>
    <alternativeName>
        <fullName evidence="10">Non-standard purine NTP phosphatase</fullName>
    </alternativeName>
    <alternativeName>
        <fullName evidence="10">Nucleoside-triphosphate phosphatase</fullName>
        <shortName evidence="10">NTPase</shortName>
    </alternativeName>
</protein>
<keyword evidence="4 10" id="KW-0378">Hydrolase</keyword>
<dbReference type="GO" id="GO:0000166">
    <property type="term" value="F:nucleotide binding"/>
    <property type="evidence" value="ECO:0007669"/>
    <property type="project" value="UniProtKB-KW"/>
</dbReference>
<feature type="binding site" evidence="10">
    <location>
        <position position="39"/>
    </location>
    <ligand>
        <name>Mg(2+)</name>
        <dbReference type="ChEBI" id="CHEBI:18420"/>
    </ligand>
</feature>
<dbReference type="EC" id="3.6.1.73" evidence="10"/>
<comment type="cofactor">
    <cofactor evidence="10">
        <name>Mg(2+)</name>
        <dbReference type="ChEBI" id="CHEBI:18420"/>
    </cofactor>
    <cofactor evidence="10">
        <name>Mn(2+)</name>
        <dbReference type="ChEBI" id="CHEBI:29035"/>
    </cofactor>
    <text evidence="10">Binds 1 divalent metal cation per subunit; can use either Mg(2+) or Mn(2+).</text>
</comment>
<keyword evidence="3 10" id="KW-0547">Nucleotide-binding</keyword>
<dbReference type="PANTHER" id="PTHR34699:SF2">
    <property type="entry name" value="NON-CANONICAL PURINE NTP PHOSPHATASE_PRRC1 DOMAIN-CONTAINING PROTEIN"/>
    <property type="match status" value="1"/>
</dbReference>
<evidence type="ECO:0000256" key="1">
    <source>
        <dbReference type="ARBA" id="ARBA00001936"/>
    </source>
</evidence>
<keyword evidence="2 10" id="KW-0479">Metal-binding</keyword>
<comment type="catalytic activity">
    <reaction evidence="8 10">
        <text>ITP + H2O = IDP + phosphate + H(+)</text>
        <dbReference type="Rhea" id="RHEA:28330"/>
        <dbReference type="ChEBI" id="CHEBI:15377"/>
        <dbReference type="ChEBI" id="CHEBI:15378"/>
        <dbReference type="ChEBI" id="CHEBI:43474"/>
        <dbReference type="ChEBI" id="CHEBI:58280"/>
        <dbReference type="ChEBI" id="CHEBI:61402"/>
        <dbReference type="EC" id="3.6.1.73"/>
    </reaction>
</comment>
<comment type="caution">
    <text evidence="12">The sequence shown here is derived from an EMBL/GenBank/DDBJ whole genome shotgun (WGS) entry which is preliminary data.</text>
</comment>
<evidence type="ECO:0000256" key="6">
    <source>
        <dbReference type="ARBA" id="ARBA00023080"/>
    </source>
</evidence>
<comment type="function">
    <text evidence="10">Phosphatase that hydrolyzes non-canonical purine nucleotides such as XTP and ITP to their respective diphosphate derivatives. Probably excludes non-canonical purines from DNA/RNA precursor pool, thus preventing their incorporation into DNA/RNA and avoiding chromosomal lesions.</text>
</comment>
<evidence type="ECO:0000256" key="7">
    <source>
        <dbReference type="ARBA" id="ARBA00023211"/>
    </source>
</evidence>
<dbReference type="HAMAP" id="MF_00648">
    <property type="entry name" value="Non_canon_purine_NTPase_YjjX"/>
    <property type="match status" value="1"/>
</dbReference>
<evidence type="ECO:0000256" key="3">
    <source>
        <dbReference type="ARBA" id="ARBA00022741"/>
    </source>
</evidence>
<organism evidence="12 13">
    <name type="scientific">Natronocalculus amylovorans</name>
    <dbReference type="NCBI Taxonomy" id="2917812"/>
    <lineage>
        <taxon>Archaea</taxon>
        <taxon>Methanobacteriati</taxon>
        <taxon>Methanobacteriota</taxon>
        <taxon>Stenosarchaea group</taxon>
        <taxon>Halobacteria</taxon>
        <taxon>Halobacteriales</taxon>
        <taxon>Haloferacaceae</taxon>
        <taxon>Natronocalculus</taxon>
    </lineage>
</organism>
<evidence type="ECO:0000256" key="5">
    <source>
        <dbReference type="ARBA" id="ARBA00022842"/>
    </source>
</evidence>
<dbReference type="Gene3D" id="3.90.950.10">
    <property type="match status" value="1"/>
</dbReference>
<dbReference type="AlphaFoldDB" id="A0AAE3FVP1"/>
<gene>
    <name evidence="12" type="primary">yjjX</name>
    <name evidence="12" type="ORF">AArcSt2_00825</name>
</gene>
<evidence type="ECO:0000259" key="11">
    <source>
        <dbReference type="Pfam" id="PF01931"/>
    </source>
</evidence>
<evidence type="ECO:0000256" key="10">
    <source>
        <dbReference type="HAMAP-Rule" id="MF_00648"/>
    </source>
</evidence>
<keyword evidence="7 10" id="KW-0464">Manganese</keyword>
<dbReference type="FunFam" id="3.90.950.10:FF:000002">
    <property type="entry name" value="Inosine/xanthosine triphosphatase"/>
    <property type="match status" value="1"/>
</dbReference>
<evidence type="ECO:0000256" key="2">
    <source>
        <dbReference type="ARBA" id="ARBA00022723"/>
    </source>
</evidence>
<dbReference type="GO" id="GO:0006772">
    <property type="term" value="P:thiamine metabolic process"/>
    <property type="evidence" value="ECO:0007669"/>
    <property type="project" value="TreeGrafter"/>
</dbReference>